<sequence>MDDADNLIWHSQVSLKVSISAWRLLRDRLPTKDNLVTRVRSWIGIPLVDFTTPRDHFVQFASSAGGSRACRSFSRWLSCASIIFTAHLACLRLSCMDGEIIDCSHDQQTRPIFCWTRSSYSLLGPNLNSDHSILFV</sequence>
<accession>A0ACB0J822</accession>
<gene>
    <name evidence="1" type="ORF">MILVUS5_LOCUS10848</name>
</gene>
<evidence type="ECO:0000313" key="1">
    <source>
        <dbReference type="EMBL" id="CAJ2641136.1"/>
    </source>
</evidence>
<dbReference type="EMBL" id="CASHSV030000024">
    <property type="protein sequence ID" value="CAJ2641136.1"/>
    <property type="molecule type" value="Genomic_DNA"/>
</dbReference>
<proteinExistence type="predicted"/>
<protein>
    <submittedName>
        <fullName evidence="1">Uncharacterized protein</fullName>
    </submittedName>
</protein>
<evidence type="ECO:0000313" key="2">
    <source>
        <dbReference type="Proteomes" id="UP001177021"/>
    </source>
</evidence>
<reference evidence="1" key="1">
    <citation type="submission" date="2023-10" db="EMBL/GenBank/DDBJ databases">
        <authorList>
            <person name="Rodriguez Cubillos JULIANA M."/>
            <person name="De Vega J."/>
        </authorList>
    </citation>
    <scope>NUCLEOTIDE SEQUENCE</scope>
</reference>
<keyword evidence="2" id="KW-1185">Reference proteome</keyword>
<name>A0ACB0J822_TRIPR</name>
<comment type="caution">
    <text evidence="1">The sequence shown here is derived from an EMBL/GenBank/DDBJ whole genome shotgun (WGS) entry which is preliminary data.</text>
</comment>
<organism evidence="1 2">
    <name type="scientific">Trifolium pratense</name>
    <name type="common">Red clover</name>
    <dbReference type="NCBI Taxonomy" id="57577"/>
    <lineage>
        <taxon>Eukaryota</taxon>
        <taxon>Viridiplantae</taxon>
        <taxon>Streptophyta</taxon>
        <taxon>Embryophyta</taxon>
        <taxon>Tracheophyta</taxon>
        <taxon>Spermatophyta</taxon>
        <taxon>Magnoliopsida</taxon>
        <taxon>eudicotyledons</taxon>
        <taxon>Gunneridae</taxon>
        <taxon>Pentapetalae</taxon>
        <taxon>rosids</taxon>
        <taxon>fabids</taxon>
        <taxon>Fabales</taxon>
        <taxon>Fabaceae</taxon>
        <taxon>Papilionoideae</taxon>
        <taxon>50 kb inversion clade</taxon>
        <taxon>NPAAA clade</taxon>
        <taxon>Hologalegina</taxon>
        <taxon>IRL clade</taxon>
        <taxon>Trifolieae</taxon>
        <taxon>Trifolium</taxon>
    </lineage>
</organism>
<dbReference type="Proteomes" id="UP001177021">
    <property type="component" value="Unassembled WGS sequence"/>
</dbReference>